<feature type="signal peptide" evidence="1">
    <location>
        <begin position="1"/>
        <end position="22"/>
    </location>
</feature>
<comment type="caution">
    <text evidence="2">The sequence shown here is derived from an EMBL/GenBank/DDBJ whole genome shotgun (WGS) entry which is preliminary data.</text>
</comment>
<dbReference type="AlphaFoldDB" id="A0A8J7RIL2"/>
<gene>
    <name evidence="2" type="ORF">NATSA_01325</name>
</gene>
<accession>A0A8J7RIL2</accession>
<dbReference type="Proteomes" id="UP000673975">
    <property type="component" value="Unassembled WGS sequence"/>
</dbReference>
<evidence type="ECO:0008006" key="4">
    <source>
        <dbReference type="Google" id="ProtNLM"/>
    </source>
</evidence>
<evidence type="ECO:0000313" key="3">
    <source>
        <dbReference type="Proteomes" id="UP000673975"/>
    </source>
</evidence>
<dbReference type="PROSITE" id="PS51257">
    <property type="entry name" value="PROKAR_LIPOPROTEIN"/>
    <property type="match status" value="1"/>
</dbReference>
<evidence type="ECO:0000256" key="1">
    <source>
        <dbReference type="SAM" id="SignalP"/>
    </source>
</evidence>
<protein>
    <recommendedName>
        <fullName evidence="4">Lipoprotein</fullName>
    </recommendedName>
</protein>
<proteinExistence type="predicted"/>
<keyword evidence="1" id="KW-0732">Signal</keyword>
<keyword evidence="3" id="KW-1185">Reference proteome</keyword>
<dbReference type="RefSeq" id="WP_210509649.1">
    <property type="nucleotide sequence ID" value="NZ_JAFIDN010000001.1"/>
</dbReference>
<dbReference type="EMBL" id="JAFIDN010000001">
    <property type="protein sequence ID" value="MBP3191295.1"/>
    <property type="molecule type" value="Genomic_DNA"/>
</dbReference>
<evidence type="ECO:0000313" key="2">
    <source>
        <dbReference type="EMBL" id="MBP3191295.1"/>
    </source>
</evidence>
<feature type="chain" id="PRO_5035255958" description="Lipoprotein" evidence="1">
    <location>
        <begin position="23"/>
        <end position="284"/>
    </location>
</feature>
<name>A0A8J7RIL2_9BACT</name>
<organism evidence="2 3">
    <name type="scientific">Natronogracilivirga saccharolytica</name>
    <dbReference type="NCBI Taxonomy" id="2812953"/>
    <lineage>
        <taxon>Bacteria</taxon>
        <taxon>Pseudomonadati</taxon>
        <taxon>Balneolota</taxon>
        <taxon>Balneolia</taxon>
        <taxon>Balneolales</taxon>
        <taxon>Cyclonatronaceae</taxon>
        <taxon>Natronogracilivirga</taxon>
    </lineage>
</organism>
<sequence>MRLFILLLSVSPLTLFLTSCDAVDSDNGIDGPVSDSERLELFDDHEFVLSNDDYFEAWQLALWKDGELRADPETALMFLQHRDAIRDAYSDTLPETESIFLMPWEPGRLIIGADIEYMDEIQDGVFRYVDDLPAEQRPDSLMFLDHDEDSDYFYYLVYFDELLNVEVVADAYRQLPGVQFTVPDFFGTYGGTPFPVYPGYIDDEWYYLIYRVSFTVERTNLFRIDQPGLDGMEAELIISHDPEDEPMDEDTKEIIDQIHDDFRSRFFDRTSPERIEQVQDLMNR</sequence>
<reference evidence="2" key="1">
    <citation type="submission" date="2021-02" db="EMBL/GenBank/DDBJ databases">
        <title>Natronogracilivirga saccharolytica gen. nov. sp. nov. a new anaerobic, haloalkiliphilic carbohydrate-fermenting bacterium from soda lake and proposing of Cyclonatronumiaceae fam. nov. in the phylum Balneolaeota.</title>
        <authorList>
            <person name="Zhilina T.N."/>
            <person name="Sorokin D.Y."/>
            <person name="Zavarzina D.G."/>
            <person name="Toshchakov S.V."/>
            <person name="Kublanov I.V."/>
        </authorList>
    </citation>
    <scope>NUCLEOTIDE SEQUENCE</scope>
    <source>
        <strain evidence="2">Z-1702</strain>
    </source>
</reference>